<dbReference type="RefSeq" id="WP_255035583.1">
    <property type="nucleotide sequence ID" value="NZ_RJUF01000003.1"/>
</dbReference>
<dbReference type="AlphaFoldDB" id="A0AAE3H048"/>
<accession>A0AAE3H048</accession>
<evidence type="ECO:0000313" key="2">
    <source>
        <dbReference type="EMBL" id="MCP9761840.1"/>
    </source>
</evidence>
<organism evidence="2 3">
    <name type="scientific">Lacihabitans soyangensis</name>
    <dbReference type="NCBI Taxonomy" id="869394"/>
    <lineage>
        <taxon>Bacteria</taxon>
        <taxon>Pseudomonadati</taxon>
        <taxon>Bacteroidota</taxon>
        <taxon>Cytophagia</taxon>
        <taxon>Cytophagales</taxon>
        <taxon>Leadbetterellaceae</taxon>
        <taxon>Lacihabitans</taxon>
    </lineage>
</organism>
<evidence type="ECO:0000259" key="1">
    <source>
        <dbReference type="Pfam" id="PF14321"/>
    </source>
</evidence>
<dbReference type="Pfam" id="PF14321">
    <property type="entry name" value="DUF4382"/>
    <property type="match status" value="1"/>
</dbReference>
<sequence length="321" mass="33878">MKNLKKLIATVVTLSVFSISCESELFGPKNDINNTDSAKGSLSLSITDAPIDQGDVSAVFVTITEIKVDGKTFSGFKGPKTVNLLALQNGNTLELGKGDAAVDSYSTLTLVIDATKDEAQNAPGCYITKTNGTKQALEISGNGATEIDLKPKNFTINENANTEIVMDFDLRKSIKSKNNGFAFVTLGELKSAVRAENKAATGTLKGKIENYSIAKSDVVVYVYKKGTFNSSKEINGQGSSDLKFANAITSTKTDGAGNFTLAYLPAGEYEVYCDKPDKNALGLGLNTLLNIKSNVDLKSVGVNAGAQTNLSLSISLGGILN</sequence>
<proteinExistence type="predicted"/>
<gene>
    <name evidence="2" type="ORF">EGI31_02655</name>
</gene>
<dbReference type="EMBL" id="RJUF01000003">
    <property type="protein sequence ID" value="MCP9761840.1"/>
    <property type="molecule type" value="Genomic_DNA"/>
</dbReference>
<dbReference type="PROSITE" id="PS51257">
    <property type="entry name" value="PROKAR_LIPOPROTEIN"/>
    <property type="match status" value="1"/>
</dbReference>
<dbReference type="Proteomes" id="UP001204144">
    <property type="component" value="Unassembled WGS sequence"/>
</dbReference>
<feature type="domain" description="DUF4382" evidence="1">
    <location>
        <begin position="39"/>
        <end position="180"/>
    </location>
</feature>
<comment type="caution">
    <text evidence="2">The sequence shown here is derived from an EMBL/GenBank/DDBJ whole genome shotgun (WGS) entry which is preliminary data.</text>
</comment>
<evidence type="ECO:0000313" key="3">
    <source>
        <dbReference type="Proteomes" id="UP001204144"/>
    </source>
</evidence>
<dbReference type="InterPro" id="IPR025491">
    <property type="entry name" value="DUF4382"/>
</dbReference>
<protein>
    <submittedName>
        <fullName evidence="2">DUF4382 domain-containing protein</fullName>
    </submittedName>
</protein>
<name>A0AAE3H048_9BACT</name>
<reference evidence="2 3" key="1">
    <citation type="submission" date="2018-11" db="EMBL/GenBank/DDBJ databases">
        <title>Novel bacteria species description.</title>
        <authorList>
            <person name="Han J.-H."/>
        </authorList>
    </citation>
    <scope>NUCLEOTIDE SEQUENCE [LARGE SCALE GENOMIC DNA]</scope>
    <source>
        <strain evidence="2 3">KCTC23259</strain>
    </source>
</reference>
<dbReference type="Gene3D" id="2.60.40.1120">
    <property type="entry name" value="Carboxypeptidase-like, regulatory domain"/>
    <property type="match status" value="1"/>
</dbReference>
<keyword evidence="3" id="KW-1185">Reference proteome</keyword>